<keyword evidence="2" id="KW-1185">Reference proteome</keyword>
<dbReference type="Proteomes" id="UP000499080">
    <property type="component" value="Unassembled WGS sequence"/>
</dbReference>
<gene>
    <name evidence="1" type="ORF">AVEN_85706_1</name>
</gene>
<dbReference type="AlphaFoldDB" id="A0A4Y2MXE4"/>
<organism evidence="1 2">
    <name type="scientific">Araneus ventricosus</name>
    <name type="common">Orbweaver spider</name>
    <name type="synonym">Epeira ventricosa</name>
    <dbReference type="NCBI Taxonomy" id="182803"/>
    <lineage>
        <taxon>Eukaryota</taxon>
        <taxon>Metazoa</taxon>
        <taxon>Ecdysozoa</taxon>
        <taxon>Arthropoda</taxon>
        <taxon>Chelicerata</taxon>
        <taxon>Arachnida</taxon>
        <taxon>Araneae</taxon>
        <taxon>Araneomorphae</taxon>
        <taxon>Entelegynae</taxon>
        <taxon>Araneoidea</taxon>
        <taxon>Araneidae</taxon>
        <taxon>Araneus</taxon>
    </lineage>
</organism>
<evidence type="ECO:0000313" key="2">
    <source>
        <dbReference type="Proteomes" id="UP000499080"/>
    </source>
</evidence>
<name>A0A4Y2MXE4_ARAVE</name>
<reference evidence="1 2" key="1">
    <citation type="journal article" date="2019" name="Sci. Rep.">
        <title>Orb-weaving spider Araneus ventricosus genome elucidates the spidroin gene catalogue.</title>
        <authorList>
            <person name="Kono N."/>
            <person name="Nakamura H."/>
            <person name="Ohtoshi R."/>
            <person name="Moran D.A.P."/>
            <person name="Shinohara A."/>
            <person name="Yoshida Y."/>
            <person name="Fujiwara M."/>
            <person name="Mori M."/>
            <person name="Tomita M."/>
            <person name="Arakawa K."/>
        </authorList>
    </citation>
    <scope>NUCLEOTIDE SEQUENCE [LARGE SCALE GENOMIC DNA]</scope>
</reference>
<comment type="caution">
    <text evidence="1">The sequence shown here is derived from an EMBL/GenBank/DDBJ whole genome shotgun (WGS) entry which is preliminary data.</text>
</comment>
<protein>
    <submittedName>
        <fullName evidence="1">Uncharacterized protein</fullName>
    </submittedName>
</protein>
<sequence>GDYGRETVCDNRDKNAEAVKETFLVNLEFTVPAYFVPLRIAKSLPPRTAMREHLFSLRLDDFNE</sequence>
<proteinExistence type="predicted"/>
<feature type="non-terminal residue" evidence="1">
    <location>
        <position position="1"/>
    </location>
</feature>
<evidence type="ECO:0000313" key="1">
    <source>
        <dbReference type="EMBL" id="GBN31030.1"/>
    </source>
</evidence>
<dbReference type="EMBL" id="BGPR01124997">
    <property type="protein sequence ID" value="GBN31030.1"/>
    <property type="molecule type" value="Genomic_DNA"/>
</dbReference>
<accession>A0A4Y2MXE4</accession>